<dbReference type="InterPro" id="IPR036249">
    <property type="entry name" value="Thioredoxin-like_sf"/>
</dbReference>
<dbReference type="Pfam" id="PF10262">
    <property type="entry name" value="Rdx"/>
    <property type="match status" value="1"/>
</dbReference>
<proteinExistence type="predicted"/>
<keyword evidence="1" id="KW-0676">Redox-active center</keyword>
<dbReference type="InterPro" id="IPR011893">
    <property type="entry name" value="Selenoprotein_Rdx-typ"/>
</dbReference>
<evidence type="ECO:0008006" key="4">
    <source>
        <dbReference type="Google" id="ProtNLM"/>
    </source>
</evidence>
<name>A0A9D3Q7F8_MEGAT</name>
<evidence type="ECO:0000313" key="3">
    <source>
        <dbReference type="Proteomes" id="UP001046870"/>
    </source>
</evidence>
<dbReference type="Proteomes" id="UP001046870">
    <property type="component" value="Chromosome 5"/>
</dbReference>
<comment type="caution">
    <text evidence="2">The sequence shown here is derived from an EMBL/GenBank/DDBJ whole genome shotgun (WGS) entry which is preliminary data.</text>
</comment>
<organism evidence="2 3">
    <name type="scientific">Megalops atlanticus</name>
    <name type="common">Tarpon</name>
    <name type="synonym">Clupea gigantea</name>
    <dbReference type="NCBI Taxonomy" id="7932"/>
    <lineage>
        <taxon>Eukaryota</taxon>
        <taxon>Metazoa</taxon>
        <taxon>Chordata</taxon>
        <taxon>Craniata</taxon>
        <taxon>Vertebrata</taxon>
        <taxon>Euteleostomi</taxon>
        <taxon>Actinopterygii</taxon>
        <taxon>Neopterygii</taxon>
        <taxon>Teleostei</taxon>
        <taxon>Elopiformes</taxon>
        <taxon>Megalopidae</taxon>
        <taxon>Megalops</taxon>
    </lineage>
</organism>
<keyword evidence="3" id="KW-1185">Reference proteome</keyword>
<accession>A0A9D3Q7F8</accession>
<dbReference type="EMBL" id="JAFDVH010000005">
    <property type="protein sequence ID" value="KAG7477356.1"/>
    <property type="molecule type" value="Genomic_DNA"/>
</dbReference>
<evidence type="ECO:0000256" key="1">
    <source>
        <dbReference type="ARBA" id="ARBA00023284"/>
    </source>
</evidence>
<dbReference type="NCBIfam" id="TIGR02174">
    <property type="entry name" value="CXXU_selWTH"/>
    <property type="match status" value="1"/>
</dbReference>
<dbReference type="OrthoDB" id="5962009at2759"/>
<dbReference type="SUPFAM" id="SSF52833">
    <property type="entry name" value="Thioredoxin-like"/>
    <property type="match status" value="1"/>
</dbReference>
<reference evidence="2" key="1">
    <citation type="submission" date="2021-01" db="EMBL/GenBank/DDBJ databases">
        <authorList>
            <person name="Zahm M."/>
            <person name="Roques C."/>
            <person name="Cabau C."/>
            <person name="Klopp C."/>
            <person name="Donnadieu C."/>
            <person name="Jouanno E."/>
            <person name="Lampietro C."/>
            <person name="Louis A."/>
            <person name="Herpin A."/>
            <person name="Echchiki A."/>
            <person name="Berthelot C."/>
            <person name="Parey E."/>
            <person name="Roest-Crollius H."/>
            <person name="Braasch I."/>
            <person name="Postlethwait J."/>
            <person name="Bobe J."/>
            <person name="Montfort J."/>
            <person name="Bouchez O."/>
            <person name="Begum T."/>
            <person name="Mejri S."/>
            <person name="Adams A."/>
            <person name="Chen W.-J."/>
            <person name="Guiguen Y."/>
        </authorList>
    </citation>
    <scope>NUCLEOTIDE SEQUENCE</scope>
    <source>
        <strain evidence="2">YG-15Mar2019-1</strain>
        <tissue evidence="2">Brain</tissue>
    </source>
</reference>
<sequence>MYRDLASEIKRHVPDALVSGTVGRRTSFEITVNGKLIFSKLEARVFPDKKKVVEVVQRAIASGEVEKVKKKDNCVAI</sequence>
<dbReference type="AlphaFoldDB" id="A0A9D3Q7F8"/>
<gene>
    <name evidence="2" type="ORF">MATL_G00068720</name>
</gene>
<evidence type="ECO:0000313" key="2">
    <source>
        <dbReference type="EMBL" id="KAG7477356.1"/>
    </source>
</evidence>
<dbReference type="Gene3D" id="3.40.30.10">
    <property type="entry name" value="Glutaredoxin"/>
    <property type="match status" value="1"/>
</dbReference>
<protein>
    <recommendedName>
        <fullName evidence="4">Selenoprotein W</fullName>
    </recommendedName>
</protein>